<keyword evidence="3" id="KW-0808">Transferase</keyword>
<dbReference type="PRINTS" id="PR00508">
    <property type="entry name" value="S21N4MTFRASE"/>
</dbReference>
<evidence type="ECO:0000256" key="4">
    <source>
        <dbReference type="ARBA" id="ARBA00022691"/>
    </source>
</evidence>
<comment type="catalytic activity">
    <reaction evidence="7">
        <text>a 2'-deoxycytidine in DNA + S-adenosyl-L-methionine = an N(4)-methyl-2'-deoxycytidine in DNA + S-adenosyl-L-homocysteine + H(+)</text>
        <dbReference type="Rhea" id="RHEA:16857"/>
        <dbReference type="Rhea" id="RHEA-COMP:11369"/>
        <dbReference type="Rhea" id="RHEA-COMP:13674"/>
        <dbReference type="ChEBI" id="CHEBI:15378"/>
        <dbReference type="ChEBI" id="CHEBI:57856"/>
        <dbReference type="ChEBI" id="CHEBI:59789"/>
        <dbReference type="ChEBI" id="CHEBI:85452"/>
        <dbReference type="ChEBI" id="CHEBI:137933"/>
        <dbReference type="EC" id="2.1.1.113"/>
    </reaction>
</comment>
<comment type="similarity">
    <text evidence="1">Belongs to the N(4)/N(6)-methyltransferase family. N(4) subfamily.</text>
</comment>
<gene>
    <name evidence="10" type="ORF">ACFORO_08315</name>
</gene>
<feature type="domain" description="DNA methylase N-4/N-6" evidence="9">
    <location>
        <begin position="1"/>
        <end position="233"/>
    </location>
</feature>
<proteinExistence type="inferred from homology"/>
<dbReference type="InterPro" id="IPR029063">
    <property type="entry name" value="SAM-dependent_MTases_sf"/>
</dbReference>
<evidence type="ECO:0000256" key="8">
    <source>
        <dbReference type="RuleBase" id="RU362026"/>
    </source>
</evidence>
<dbReference type="InterPro" id="IPR001091">
    <property type="entry name" value="RM_Methyltransferase"/>
</dbReference>
<keyword evidence="11" id="KW-1185">Reference proteome</keyword>
<reference evidence="11" key="1">
    <citation type="journal article" date="2019" name="Int. J. Syst. Evol. Microbiol.">
        <title>The Global Catalogue of Microorganisms (GCM) 10K type strain sequencing project: providing services to taxonomists for standard genome sequencing and annotation.</title>
        <authorList>
            <consortium name="The Broad Institute Genomics Platform"/>
            <consortium name="The Broad Institute Genome Sequencing Center for Infectious Disease"/>
            <person name="Wu L."/>
            <person name="Ma J."/>
        </authorList>
    </citation>
    <scope>NUCLEOTIDE SEQUENCE [LARGE SCALE GENOMIC DNA]</scope>
    <source>
        <strain evidence="11">CGMCC 4.7682</strain>
    </source>
</reference>
<evidence type="ECO:0000313" key="11">
    <source>
        <dbReference type="Proteomes" id="UP001595764"/>
    </source>
</evidence>
<evidence type="ECO:0000256" key="7">
    <source>
        <dbReference type="ARBA" id="ARBA00049120"/>
    </source>
</evidence>
<dbReference type="Gene3D" id="3.40.50.150">
    <property type="entry name" value="Vaccinia Virus protein VP39"/>
    <property type="match status" value="1"/>
</dbReference>
<comment type="caution">
    <text evidence="10">The sequence shown here is derived from an EMBL/GenBank/DDBJ whole genome shotgun (WGS) entry which is preliminary data.</text>
</comment>
<evidence type="ECO:0000256" key="6">
    <source>
        <dbReference type="ARBA" id="ARBA00023125"/>
    </source>
</evidence>
<keyword evidence="2" id="KW-0489">Methyltransferase</keyword>
<evidence type="ECO:0000256" key="3">
    <source>
        <dbReference type="ARBA" id="ARBA00022679"/>
    </source>
</evidence>
<organism evidence="10 11">
    <name type="scientific">Amycolatopsis halotolerans</name>
    <dbReference type="NCBI Taxonomy" id="330083"/>
    <lineage>
        <taxon>Bacteria</taxon>
        <taxon>Bacillati</taxon>
        <taxon>Actinomycetota</taxon>
        <taxon>Actinomycetes</taxon>
        <taxon>Pseudonocardiales</taxon>
        <taxon>Pseudonocardiaceae</taxon>
        <taxon>Amycolatopsis</taxon>
    </lineage>
</organism>
<evidence type="ECO:0000256" key="5">
    <source>
        <dbReference type="ARBA" id="ARBA00022747"/>
    </source>
</evidence>
<dbReference type="EC" id="2.1.1.-" evidence="8"/>
<keyword evidence="4" id="KW-0949">S-adenosyl-L-methionine</keyword>
<keyword evidence="5" id="KW-0680">Restriction system</keyword>
<evidence type="ECO:0000259" key="9">
    <source>
        <dbReference type="Pfam" id="PF01555"/>
    </source>
</evidence>
<accession>A0ABV7QA43</accession>
<evidence type="ECO:0000256" key="1">
    <source>
        <dbReference type="ARBA" id="ARBA00010203"/>
    </source>
</evidence>
<evidence type="ECO:0000256" key="2">
    <source>
        <dbReference type="ARBA" id="ARBA00022603"/>
    </source>
</evidence>
<protein>
    <recommendedName>
        <fullName evidence="8">Methyltransferase</fullName>
        <ecNumber evidence="8">2.1.1.-</ecNumber>
    </recommendedName>
</protein>
<dbReference type="InterPro" id="IPR017985">
    <property type="entry name" value="MeTrfase_CN4_CS"/>
</dbReference>
<dbReference type="RefSeq" id="WP_377868256.1">
    <property type="nucleotide sequence ID" value="NZ_JBHMAY010000005.1"/>
</dbReference>
<sequence>MTSPPYWGLRDYRIAGQIGAEATVSEYVERLAGVFDELAVVLASSGSVWLNLGDSYGGSWGNYVAAGSAARTAATRSRSPYGRHRPPQARRRAKDLVGVPWRVGHALQDRGWVVRREIVWHKPNARPESVRDRFSHRYETIFALTRDRRDHGETGVETWAGQDLWTVPAGRSGVGHPAVGTVEIARRCVRLGCRPGGTVLDPFSGSGTTGLAAREHRCRFIGIDLDPDSHRVALRRLGLDEEQP</sequence>
<dbReference type="SUPFAM" id="SSF53335">
    <property type="entry name" value="S-adenosyl-L-methionine-dependent methyltransferases"/>
    <property type="match status" value="1"/>
</dbReference>
<evidence type="ECO:0000313" key="10">
    <source>
        <dbReference type="EMBL" id="MFC3510162.1"/>
    </source>
</evidence>
<dbReference type="Proteomes" id="UP001595764">
    <property type="component" value="Unassembled WGS sequence"/>
</dbReference>
<dbReference type="PROSITE" id="PS00093">
    <property type="entry name" value="N4_MTASE"/>
    <property type="match status" value="1"/>
</dbReference>
<dbReference type="EMBL" id="JBHRWI010000012">
    <property type="protein sequence ID" value="MFC3510162.1"/>
    <property type="molecule type" value="Genomic_DNA"/>
</dbReference>
<dbReference type="Pfam" id="PF01555">
    <property type="entry name" value="N6_N4_Mtase"/>
    <property type="match status" value="1"/>
</dbReference>
<name>A0ABV7QA43_9PSEU</name>
<keyword evidence="6" id="KW-0238">DNA-binding</keyword>
<dbReference type="InterPro" id="IPR002941">
    <property type="entry name" value="DNA_methylase_N4/N6"/>
</dbReference>